<proteinExistence type="predicted"/>
<name>A0A4Y7K087_PAPSO</name>
<evidence type="ECO:0000313" key="2">
    <source>
        <dbReference type="EMBL" id="RZC66347.1"/>
    </source>
</evidence>
<dbReference type="Gramene" id="RZC66347">
    <property type="protein sequence ID" value="RZC66347"/>
    <property type="gene ID" value="C5167_010032"/>
</dbReference>
<accession>A0A4Y7K087</accession>
<dbReference type="AlphaFoldDB" id="A0A4Y7K087"/>
<sequence>MEFSQNDSTVPDSTEGAGSSSSYTQIGYTQSLNNNVNKASYRRIWRKIQMDVESKTVNSVIDNEEEEEDDENRSQAFLRKLRTMRMIVMMDT</sequence>
<feature type="region of interest" description="Disordered" evidence="1">
    <location>
        <begin position="1"/>
        <end position="29"/>
    </location>
</feature>
<dbReference type="Proteomes" id="UP000316621">
    <property type="component" value="Chromosome 6"/>
</dbReference>
<evidence type="ECO:0000256" key="1">
    <source>
        <dbReference type="SAM" id="MobiDB-lite"/>
    </source>
</evidence>
<organism evidence="2 3">
    <name type="scientific">Papaver somniferum</name>
    <name type="common">Opium poppy</name>
    <dbReference type="NCBI Taxonomy" id="3469"/>
    <lineage>
        <taxon>Eukaryota</taxon>
        <taxon>Viridiplantae</taxon>
        <taxon>Streptophyta</taxon>
        <taxon>Embryophyta</taxon>
        <taxon>Tracheophyta</taxon>
        <taxon>Spermatophyta</taxon>
        <taxon>Magnoliopsida</taxon>
        <taxon>Ranunculales</taxon>
        <taxon>Papaveraceae</taxon>
        <taxon>Papaveroideae</taxon>
        <taxon>Papaver</taxon>
    </lineage>
</organism>
<gene>
    <name evidence="2" type="ORF">C5167_010032</name>
</gene>
<protein>
    <submittedName>
        <fullName evidence="2">Uncharacterized protein</fullName>
    </submittedName>
</protein>
<evidence type="ECO:0000313" key="3">
    <source>
        <dbReference type="Proteomes" id="UP000316621"/>
    </source>
</evidence>
<dbReference type="EMBL" id="CM010720">
    <property type="protein sequence ID" value="RZC66347.1"/>
    <property type="molecule type" value="Genomic_DNA"/>
</dbReference>
<reference evidence="2 3" key="1">
    <citation type="journal article" date="2018" name="Science">
        <title>The opium poppy genome and morphinan production.</title>
        <authorList>
            <person name="Guo L."/>
            <person name="Winzer T."/>
            <person name="Yang X."/>
            <person name="Li Y."/>
            <person name="Ning Z."/>
            <person name="He Z."/>
            <person name="Teodor R."/>
            <person name="Lu Y."/>
            <person name="Bowser T.A."/>
            <person name="Graham I.A."/>
            <person name="Ye K."/>
        </authorList>
    </citation>
    <scope>NUCLEOTIDE SEQUENCE [LARGE SCALE GENOMIC DNA]</scope>
    <source>
        <strain evidence="3">cv. HN1</strain>
        <tissue evidence="2">Leaves</tissue>
    </source>
</reference>
<keyword evidence="3" id="KW-1185">Reference proteome</keyword>